<comment type="caution">
    <text evidence="3">The sequence shown here is derived from an EMBL/GenBank/DDBJ whole genome shotgun (WGS) entry which is preliminary data.</text>
</comment>
<evidence type="ECO:0000256" key="2">
    <source>
        <dbReference type="SAM" id="SignalP"/>
    </source>
</evidence>
<dbReference type="EMBL" id="JAKUDN010000002">
    <property type="protein sequence ID" value="MCP8352332.1"/>
    <property type="molecule type" value="Genomic_DNA"/>
</dbReference>
<evidence type="ECO:0000313" key="3">
    <source>
        <dbReference type="EMBL" id="MCP8352332.1"/>
    </source>
</evidence>
<reference evidence="3 4" key="1">
    <citation type="journal article" date="2022" name="Nat. Microbiol.">
        <title>The microbiome of a bacterivorous marine choanoflagellate contains a resource-demanding obligate bacterial associate.</title>
        <authorList>
            <person name="Needham D.M."/>
            <person name="Poirier C."/>
            <person name="Bachy C."/>
            <person name="George E.E."/>
            <person name="Wilken S."/>
            <person name="Yung C.C.M."/>
            <person name="Limardo A.J."/>
            <person name="Morando M."/>
            <person name="Sudek L."/>
            <person name="Malmstrom R.R."/>
            <person name="Keeling P.J."/>
            <person name="Santoro A.E."/>
            <person name="Worden A.Z."/>
        </authorList>
    </citation>
    <scope>NUCLEOTIDE SEQUENCE [LARGE SCALE GENOMIC DNA]</scope>
    <source>
        <strain evidence="3 4">Comchoano-2</strain>
    </source>
</reference>
<dbReference type="RefSeq" id="WP_258569438.1">
    <property type="nucleotide sequence ID" value="NZ_JAKUDN010000002.1"/>
</dbReference>
<feature type="compositionally biased region" description="Basic and acidic residues" evidence="1">
    <location>
        <begin position="530"/>
        <end position="547"/>
    </location>
</feature>
<sequence>MPSQKTLSLILPLLFLAPLPTASDCGTANECLGEILQALSDDNNPGDSGIIYGETSEKADKVGKVAYPPSTAGATGISHYWSGASQYKSDGPIANILKVQVLLDAIVARPMEEELTVNLAKILFTAQRTLGSDIDADSLTKIFSFLNTNRPAYIETYRNAYILEQKVNSCIAYSDDRMPSSPNPPAFVYIDTAAKALEKSKTTLQACDKPKCDYEGIQSLKNKIVAITNDAGAMLEKANNAINELPVTINEDNIGQMRDLSGIIKPIQALIAKSFLDTLKSTETSFKCLYTDCNAEAVGATNTPPDLQTQALIDSIAGLETVSSPLAPGIPFMDGNVDNWFAEGQHWVLIAGKYYAFNYPADGAAAENFIQSVQTGPDLTKYVFASKAMLDAVLAARKDIEPNFNLLRKASLLQAQQSLLSKSSTIDVLGEMAALQSNGDLTTLQDASDWRLKDSDGWLNSVSTMSNVSLLRETAVLLAEMKQMMYLQFSYNQKQLLMQAVSSASSSPPPPGAYLSGNDLEKYAGGLTDPKLDQESVEQNMRKYNND</sequence>
<evidence type="ECO:0000256" key="1">
    <source>
        <dbReference type="SAM" id="MobiDB-lite"/>
    </source>
</evidence>
<dbReference type="Proteomes" id="UP001320768">
    <property type="component" value="Unassembled WGS sequence"/>
</dbReference>
<evidence type="ECO:0000313" key="4">
    <source>
        <dbReference type="Proteomes" id="UP001320768"/>
    </source>
</evidence>
<keyword evidence="2" id="KW-0732">Signal</keyword>
<name>A0ABT1L579_9GAMM</name>
<organism evidence="3 4">
    <name type="scientific">Candidatus Synchoanobacter obligatus</name>
    <dbReference type="NCBI Taxonomy" id="2919597"/>
    <lineage>
        <taxon>Bacteria</taxon>
        <taxon>Pseudomonadati</taxon>
        <taxon>Pseudomonadota</taxon>
        <taxon>Gammaproteobacteria</taxon>
        <taxon>Candidatus Comchoanobacterales</taxon>
        <taxon>Candidatus Comchoanobacteraceae</taxon>
        <taxon>Candidatus Synchoanobacter</taxon>
    </lineage>
</organism>
<accession>A0ABT1L579</accession>
<feature type="chain" id="PRO_5045208549" evidence="2">
    <location>
        <begin position="23"/>
        <end position="547"/>
    </location>
</feature>
<protein>
    <submittedName>
        <fullName evidence="3">Uncharacterized protein</fullName>
    </submittedName>
</protein>
<gene>
    <name evidence="3" type="ORF">MKS91_03395</name>
</gene>
<feature type="region of interest" description="Disordered" evidence="1">
    <location>
        <begin position="525"/>
        <end position="547"/>
    </location>
</feature>
<proteinExistence type="predicted"/>
<feature type="signal peptide" evidence="2">
    <location>
        <begin position="1"/>
        <end position="22"/>
    </location>
</feature>
<keyword evidence="4" id="KW-1185">Reference proteome</keyword>